<evidence type="ECO:0000256" key="1">
    <source>
        <dbReference type="ARBA" id="ARBA00007572"/>
    </source>
</evidence>
<proteinExistence type="inferred from homology"/>
<comment type="similarity">
    <text evidence="1">Belongs to the ATP-dependent DNA ligase family.</text>
</comment>
<dbReference type="Gene3D" id="2.40.50.140">
    <property type="entry name" value="Nucleic acid-binding proteins"/>
    <property type="match status" value="1"/>
</dbReference>
<evidence type="ECO:0000313" key="4">
    <source>
        <dbReference type="Proteomes" id="UP000288716"/>
    </source>
</evidence>
<dbReference type="GO" id="GO:1903461">
    <property type="term" value="P:Okazaki fragment processing involved in mitotic DNA replication"/>
    <property type="evidence" value="ECO:0007669"/>
    <property type="project" value="TreeGrafter"/>
</dbReference>
<dbReference type="EMBL" id="NCKV01020973">
    <property type="protein sequence ID" value="RWS19992.1"/>
    <property type="molecule type" value="Genomic_DNA"/>
</dbReference>
<gene>
    <name evidence="3" type="ORF">B4U80_05787</name>
</gene>
<dbReference type="Proteomes" id="UP000288716">
    <property type="component" value="Unassembled WGS sequence"/>
</dbReference>
<dbReference type="InterPro" id="IPR012340">
    <property type="entry name" value="NA-bd_OB-fold"/>
</dbReference>
<evidence type="ECO:0000313" key="3">
    <source>
        <dbReference type="EMBL" id="RWS19992.1"/>
    </source>
</evidence>
<comment type="caution">
    <text evidence="3">The sequence shown here is derived from an EMBL/GenBank/DDBJ whole genome shotgun (WGS) entry which is preliminary data.</text>
</comment>
<accession>A0A443RX98</accession>
<dbReference type="VEuPathDB" id="VectorBase:LDEU012048"/>
<dbReference type="AlphaFoldDB" id="A0A443RX98"/>
<protein>
    <submittedName>
        <fullName evidence="3">Uncharacterized protein</fullName>
    </submittedName>
</protein>
<dbReference type="SUPFAM" id="SSF50249">
    <property type="entry name" value="Nucleic acid-binding proteins"/>
    <property type="match status" value="1"/>
</dbReference>
<reference evidence="3 4" key="1">
    <citation type="journal article" date="2018" name="Gigascience">
        <title>Genomes of trombidid mites reveal novel predicted allergens and laterally-transferred genes associated with secondary metabolism.</title>
        <authorList>
            <person name="Dong X."/>
            <person name="Chaisiri K."/>
            <person name="Xia D."/>
            <person name="Armstrong S.D."/>
            <person name="Fang Y."/>
            <person name="Donnelly M.J."/>
            <person name="Kadowaki T."/>
            <person name="McGarry J.W."/>
            <person name="Darby A.C."/>
            <person name="Makepeace B.L."/>
        </authorList>
    </citation>
    <scope>NUCLEOTIDE SEQUENCE [LARGE SCALE GENOMIC DNA]</scope>
    <source>
        <strain evidence="3">UoL-UT</strain>
    </source>
</reference>
<keyword evidence="2" id="KW-0436">Ligase</keyword>
<name>A0A443RX98_9ACAR</name>
<dbReference type="GO" id="GO:0005634">
    <property type="term" value="C:nucleus"/>
    <property type="evidence" value="ECO:0007669"/>
    <property type="project" value="TreeGrafter"/>
</dbReference>
<dbReference type="GO" id="GO:0005739">
    <property type="term" value="C:mitochondrion"/>
    <property type="evidence" value="ECO:0007669"/>
    <property type="project" value="TreeGrafter"/>
</dbReference>
<organism evidence="3 4">
    <name type="scientific">Leptotrombidium deliense</name>
    <dbReference type="NCBI Taxonomy" id="299467"/>
    <lineage>
        <taxon>Eukaryota</taxon>
        <taxon>Metazoa</taxon>
        <taxon>Ecdysozoa</taxon>
        <taxon>Arthropoda</taxon>
        <taxon>Chelicerata</taxon>
        <taxon>Arachnida</taxon>
        <taxon>Acari</taxon>
        <taxon>Acariformes</taxon>
        <taxon>Trombidiformes</taxon>
        <taxon>Prostigmata</taxon>
        <taxon>Anystina</taxon>
        <taxon>Parasitengona</taxon>
        <taxon>Trombiculoidea</taxon>
        <taxon>Trombiculidae</taxon>
        <taxon>Leptotrombidium</taxon>
    </lineage>
</organism>
<dbReference type="PANTHER" id="PTHR45674">
    <property type="entry name" value="DNA LIGASE 1/3 FAMILY MEMBER"/>
    <property type="match status" value="1"/>
</dbReference>
<dbReference type="STRING" id="299467.A0A443RX98"/>
<dbReference type="InterPro" id="IPR050191">
    <property type="entry name" value="ATP-dep_DNA_ligase"/>
</dbReference>
<dbReference type="PANTHER" id="PTHR45674:SF4">
    <property type="entry name" value="DNA LIGASE 1"/>
    <property type="match status" value="1"/>
</dbReference>
<keyword evidence="4" id="KW-1185">Reference proteome</keyword>
<dbReference type="GO" id="GO:0003910">
    <property type="term" value="F:DNA ligase (ATP) activity"/>
    <property type="evidence" value="ECO:0007669"/>
    <property type="project" value="TreeGrafter"/>
</dbReference>
<sequence>MTDIDLNYFSINLKNVAMSYPLDNYIVHESCTPDVWFDIYGSSDSSNIQQESFVWEIMCAGFSLSLKHKAALGVFEQHKGVSLKYPRFSRIKFDKSPIEASHSEFIAKMYKASFVGNKVIID</sequence>
<dbReference type="OrthoDB" id="206088at2759"/>
<evidence type="ECO:0000256" key="2">
    <source>
        <dbReference type="ARBA" id="ARBA00022598"/>
    </source>
</evidence>